<evidence type="ECO:0000256" key="2">
    <source>
        <dbReference type="ARBA" id="ARBA00022771"/>
    </source>
</evidence>
<evidence type="ECO:0000259" key="5">
    <source>
        <dbReference type="Pfam" id="PF02663"/>
    </source>
</evidence>
<feature type="domain" description="Formylmethanofuran dehydrogenase subunit E" evidence="5">
    <location>
        <begin position="12"/>
        <end position="122"/>
    </location>
</feature>
<dbReference type="Pfam" id="PF02663">
    <property type="entry name" value="FmdE"/>
    <property type="match status" value="1"/>
</dbReference>
<keyword evidence="7" id="KW-1185">Reference proteome</keyword>
<accession>A0A6H3FAV1</accession>
<proteinExistence type="predicted"/>
<protein>
    <submittedName>
        <fullName evidence="6">Formylmethanofuran dehydrogenase</fullName>
    </submittedName>
</protein>
<dbReference type="InterPro" id="IPR003814">
    <property type="entry name" value="FmdEsu_dom"/>
</dbReference>
<dbReference type="Proteomes" id="UP000292919">
    <property type="component" value="Unassembled WGS sequence"/>
</dbReference>
<dbReference type="SUPFAM" id="SSF143555">
    <property type="entry name" value="FwdE-like"/>
    <property type="match status" value="1"/>
</dbReference>
<name>A0A6H3FAV1_9BACT</name>
<organism evidence="6 7">
    <name type="scientific">Desulfovibrio legallii</name>
    <dbReference type="NCBI Taxonomy" id="571438"/>
    <lineage>
        <taxon>Bacteria</taxon>
        <taxon>Pseudomonadati</taxon>
        <taxon>Thermodesulfobacteriota</taxon>
        <taxon>Desulfovibrionia</taxon>
        <taxon>Desulfovibrionales</taxon>
        <taxon>Desulfovibrionaceae</taxon>
        <taxon>Desulfovibrio</taxon>
    </lineage>
</organism>
<dbReference type="InterPro" id="IPR026328">
    <property type="entry name" value="FmdE"/>
</dbReference>
<evidence type="ECO:0000256" key="3">
    <source>
        <dbReference type="ARBA" id="ARBA00022833"/>
    </source>
</evidence>
<evidence type="ECO:0000313" key="6">
    <source>
        <dbReference type="EMBL" id="TBH79663.1"/>
    </source>
</evidence>
<sequence length="175" mass="19040">MDNTLLEKAVAFHGHLCPGLVIGLRAVEAVLQEPVLGKAPYGTLVCVTENDACGVDAIQCLLGCSAGKGNLILRPVAKHAYAFFDRNSGTALRLCLQKQKDPDQNREQWQQALLTLPLEALFSLSVPAYAVPEPPRLFPTVVCEICGEGAAEHAIRLENGKKVCLDCQQAYARRW</sequence>
<evidence type="ECO:0000259" key="4">
    <source>
        <dbReference type="Pfam" id="PF01258"/>
    </source>
</evidence>
<reference evidence="6 7" key="1">
    <citation type="submission" date="2018-12" db="EMBL/GenBank/DDBJ databases">
        <title>First genome draft of Desulfovibrio legallis sp. nov.</title>
        <authorList>
            <person name="Ben Dhia O."/>
            <person name="Najjari A."/>
            <person name="Ferjani R."/>
            <person name="Fhoula I."/>
            <person name="Fardeau M.-L."/>
            <person name="Boudabbous A."/>
            <person name="Ouzari H.I."/>
        </authorList>
    </citation>
    <scope>NUCLEOTIDE SEQUENCE [LARGE SCALE GENOMIC DNA]</scope>
    <source>
        <strain evidence="6 7">H1T</strain>
    </source>
</reference>
<keyword evidence="1" id="KW-0479">Metal-binding</keyword>
<gene>
    <name evidence="6" type="ORF">EB812_07060</name>
</gene>
<dbReference type="RefSeq" id="WP_118228801.1">
    <property type="nucleotide sequence ID" value="NZ_JAQDZC010000006.1"/>
</dbReference>
<dbReference type="PIRSF" id="PIRSF006578">
    <property type="entry name" value="FwdE"/>
    <property type="match status" value="1"/>
</dbReference>
<evidence type="ECO:0000256" key="1">
    <source>
        <dbReference type="ARBA" id="ARBA00022723"/>
    </source>
</evidence>
<dbReference type="InterPro" id="IPR053194">
    <property type="entry name" value="tRNA_methyltr_O"/>
</dbReference>
<dbReference type="Gene3D" id="3.30.1330.130">
    <property type="match status" value="1"/>
</dbReference>
<dbReference type="InterPro" id="IPR000962">
    <property type="entry name" value="Znf_DskA_TraR"/>
</dbReference>
<feature type="domain" description="Zinc finger DksA/TraR C4-type" evidence="4">
    <location>
        <begin position="139"/>
        <end position="171"/>
    </location>
</feature>
<keyword evidence="2" id="KW-0863">Zinc-finger</keyword>
<dbReference type="EMBL" id="SIXC01000007">
    <property type="protein sequence ID" value="TBH79663.1"/>
    <property type="molecule type" value="Genomic_DNA"/>
</dbReference>
<dbReference type="Pfam" id="PF01258">
    <property type="entry name" value="zf-dskA_traR"/>
    <property type="match status" value="1"/>
</dbReference>
<comment type="caution">
    <text evidence="6">The sequence shown here is derived from an EMBL/GenBank/DDBJ whole genome shotgun (WGS) entry which is preliminary data.</text>
</comment>
<evidence type="ECO:0000313" key="7">
    <source>
        <dbReference type="Proteomes" id="UP000292919"/>
    </source>
</evidence>
<dbReference type="PANTHER" id="PTHR39418">
    <property type="entry name" value="DEHYDROGENASE-RELATED"/>
    <property type="match status" value="1"/>
</dbReference>
<dbReference type="GO" id="GO:0008270">
    <property type="term" value="F:zinc ion binding"/>
    <property type="evidence" value="ECO:0007669"/>
    <property type="project" value="UniProtKB-KW"/>
</dbReference>
<dbReference type="AlphaFoldDB" id="A0A6H3FAV1"/>
<dbReference type="PANTHER" id="PTHR39418:SF1">
    <property type="entry name" value="DEHYDROGENASE"/>
    <property type="match status" value="1"/>
</dbReference>
<keyword evidence="3" id="KW-0862">Zinc</keyword>